<dbReference type="CDD" id="cd06550">
    <property type="entry name" value="TM_ABC_iron-siderophores_like"/>
    <property type="match status" value="1"/>
</dbReference>
<keyword evidence="6 8" id="KW-1133">Transmembrane helix</keyword>
<dbReference type="Gene3D" id="1.10.3470.10">
    <property type="entry name" value="ABC transporter involved in vitamin B12 uptake, BtuC"/>
    <property type="match status" value="1"/>
</dbReference>
<dbReference type="GO" id="GO:0022857">
    <property type="term" value="F:transmembrane transporter activity"/>
    <property type="evidence" value="ECO:0007669"/>
    <property type="project" value="InterPro"/>
</dbReference>
<dbReference type="GO" id="GO:0033214">
    <property type="term" value="P:siderophore-iron import into cell"/>
    <property type="evidence" value="ECO:0007669"/>
    <property type="project" value="TreeGrafter"/>
</dbReference>
<feature type="transmembrane region" description="Helical" evidence="8">
    <location>
        <begin position="46"/>
        <end position="67"/>
    </location>
</feature>
<evidence type="ECO:0000313" key="9">
    <source>
        <dbReference type="EMBL" id="CUS95958.1"/>
    </source>
</evidence>
<sequence length="314" mass="33661">MSLFSISIGGSESGIKIELGRVLSFLLGHADEIDKIIILQIRFPRILTSIFAGGGLAVAGAILQAIIRNPLAEPYILGISSGSAFGAVVSIALIGSFSFAFTPILALAGSLLVTILVYFLGKRRGVIDINTMLLSGIMTGAFFSALILIIITISNESLKNVLFWLLGNLSSVNLKQSILICIVVLISFVLTFIHSYRLNLLAMGEEIAKQLGIDAEFTKRASYFVASVLTAVIVSITGVIGFIGLVVPHVCRKIFSVDYRILIPTSFFAGGITLLLADTIVRVILYPNELPVGSITALFGAPFFVYLLKKEKSS</sequence>
<organism evidence="9 10">
    <name type="scientific">Kryptobacter tengchongensis</name>
    <dbReference type="NCBI Taxonomy" id="1643429"/>
    <lineage>
        <taxon>Bacteria</taxon>
        <taxon>Pseudomonadati</taxon>
        <taxon>Candidatus Kryptoniota</taxon>
        <taxon>Candidatus Kryptobacter</taxon>
    </lineage>
</organism>
<keyword evidence="7 8" id="KW-0472">Membrane</keyword>
<comment type="subcellular location">
    <subcellularLocation>
        <location evidence="1">Cell membrane</location>
        <topology evidence="1">Multi-pass membrane protein</topology>
    </subcellularLocation>
</comment>
<keyword evidence="5 8" id="KW-0812">Transmembrane</keyword>
<evidence type="ECO:0000256" key="5">
    <source>
        <dbReference type="ARBA" id="ARBA00022692"/>
    </source>
</evidence>
<accession>A0A916LHR1</accession>
<evidence type="ECO:0000256" key="1">
    <source>
        <dbReference type="ARBA" id="ARBA00004651"/>
    </source>
</evidence>
<feature type="transmembrane region" description="Helical" evidence="8">
    <location>
        <begin position="223"/>
        <end position="247"/>
    </location>
</feature>
<evidence type="ECO:0000256" key="7">
    <source>
        <dbReference type="ARBA" id="ARBA00023136"/>
    </source>
</evidence>
<comment type="similarity">
    <text evidence="2">Belongs to the binding-protein-dependent transport system permease family. FecCD subfamily.</text>
</comment>
<reference evidence="9 10" key="1">
    <citation type="submission" date="2015-11" db="EMBL/GenBank/DDBJ databases">
        <authorList>
            <person name="Varghese N."/>
        </authorList>
    </citation>
    <scope>NUCLEOTIDE SEQUENCE [LARGE SCALE GENOMIC DNA]</scope>
    <source>
        <strain evidence="9 10">JGI-25</strain>
    </source>
</reference>
<comment type="caution">
    <text evidence="9">The sequence shown here is derived from an EMBL/GenBank/DDBJ whole genome shotgun (WGS) entry which is preliminary data.</text>
</comment>
<dbReference type="PANTHER" id="PTHR30472:SF25">
    <property type="entry name" value="ABC TRANSPORTER PERMEASE PROTEIN MJ0876-RELATED"/>
    <property type="match status" value="1"/>
</dbReference>
<feature type="transmembrane region" description="Helical" evidence="8">
    <location>
        <begin position="289"/>
        <end position="308"/>
    </location>
</feature>
<feature type="transmembrane region" description="Helical" evidence="8">
    <location>
        <begin position="100"/>
        <end position="120"/>
    </location>
</feature>
<feature type="transmembrane region" description="Helical" evidence="8">
    <location>
        <begin position="174"/>
        <end position="193"/>
    </location>
</feature>
<keyword evidence="3" id="KW-0813">Transport</keyword>
<evidence type="ECO:0000256" key="8">
    <source>
        <dbReference type="SAM" id="Phobius"/>
    </source>
</evidence>
<gene>
    <name evidence="9" type="ORF">JGI25_00030</name>
</gene>
<evidence type="ECO:0000313" key="10">
    <source>
        <dbReference type="Proteomes" id="UP000243105"/>
    </source>
</evidence>
<dbReference type="PANTHER" id="PTHR30472">
    <property type="entry name" value="FERRIC ENTEROBACTIN TRANSPORT SYSTEM PERMEASE PROTEIN"/>
    <property type="match status" value="1"/>
</dbReference>
<feature type="transmembrane region" description="Helical" evidence="8">
    <location>
        <begin position="132"/>
        <end position="154"/>
    </location>
</feature>
<dbReference type="FunFam" id="1.10.3470.10:FF:000001">
    <property type="entry name" value="Vitamin B12 ABC transporter permease BtuC"/>
    <property type="match status" value="1"/>
</dbReference>
<keyword evidence="4" id="KW-1003">Cell membrane</keyword>
<dbReference type="AlphaFoldDB" id="A0A916LHR1"/>
<dbReference type="Pfam" id="PF01032">
    <property type="entry name" value="FecCD"/>
    <property type="match status" value="1"/>
</dbReference>
<dbReference type="Proteomes" id="UP000243105">
    <property type="component" value="Unassembled WGS sequence"/>
</dbReference>
<dbReference type="InterPro" id="IPR037294">
    <property type="entry name" value="ABC_BtuC-like"/>
</dbReference>
<evidence type="ECO:0000256" key="6">
    <source>
        <dbReference type="ARBA" id="ARBA00022989"/>
    </source>
</evidence>
<protein>
    <submittedName>
        <fullName evidence="9">Iron complex transport system permease protein</fullName>
    </submittedName>
</protein>
<evidence type="ECO:0000256" key="4">
    <source>
        <dbReference type="ARBA" id="ARBA00022475"/>
    </source>
</evidence>
<name>A0A916LHR1_KRYT1</name>
<dbReference type="GO" id="GO:0005886">
    <property type="term" value="C:plasma membrane"/>
    <property type="evidence" value="ECO:0007669"/>
    <property type="project" value="UniProtKB-SubCell"/>
</dbReference>
<dbReference type="InterPro" id="IPR000522">
    <property type="entry name" value="ABC_transptr_permease_BtuC"/>
</dbReference>
<evidence type="ECO:0000256" key="3">
    <source>
        <dbReference type="ARBA" id="ARBA00022448"/>
    </source>
</evidence>
<evidence type="ECO:0000256" key="2">
    <source>
        <dbReference type="ARBA" id="ARBA00007935"/>
    </source>
</evidence>
<dbReference type="SUPFAM" id="SSF81345">
    <property type="entry name" value="ABC transporter involved in vitamin B12 uptake, BtuC"/>
    <property type="match status" value="1"/>
</dbReference>
<proteinExistence type="inferred from homology"/>
<dbReference type="EMBL" id="CZVV01000001">
    <property type="protein sequence ID" value="CUS95958.1"/>
    <property type="molecule type" value="Genomic_DNA"/>
</dbReference>
<feature type="transmembrane region" description="Helical" evidence="8">
    <location>
        <begin position="259"/>
        <end position="277"/>
    </location>
</feature>
<feature type="transmembrane region" description="Helical" evidence="8">
    <location>
        <begin position="74"/>
        <end position="94"/>
    </location>
</feature>